<accession>A0A3P1B2A1</accession>
<gene>
    <name evidence="1" type="ORF">EG242_06805</name>
</gene>
<name>A0A3P1B2A1_9FLAO</name>
<comment type="caution">
    <text evidence="1">The sequence shown here is derived from an EMBL/GenBank/DDBJ whole genome shotgun (WGS) entry which is preliminary data.</text>
</comment>
<evidence type="ECO:0000313" key="2">
    <source>
        <dbReference type="Proteomes" id="UP000268372"/>
    </source>
</evidence>
<protein>
    <submittedName>
        <fullName evidence="1">Uncharacterized protein</fullName>
    </submittedName>
</protein>
<sequence length="156" mass="17736">MFYIDLNVRQKVTFDINELTEIYKEGNVEVLKAHTIGENADDLIKHGMFLVKKNGVVIDEFVVKTDESIPHLRRLDLMETDFSSFLSLDFNLESQSTEVTNKKPRKKIGDCGQDVIDCIQDVYTNNGWASVAAFVTTAFIPQTAVVFTIVCYNINY</sequence>
<keyword evidence="2" id="KW-1185">Reference proteome</keyword>
<dbReference type="RefSeq" id="WP_124899152.1">
    <property type="nucleotide sequence ID" value="NZ_RQTJ01000011.1"/>
</dbReference>
<dbReference type="EMBL" id="RQTJ01000011">
    <property type="protein sequence ID" value="RRA95108.1"/>
    <property type="molecule type" value="Genomic_DNA"/>
</dbReference>
<dbReference type="AlphaFoldDB" id="A0A3P1B2A1"/>
<dbReference type="Proteomes" id="UP000268372">
    <property type="component" value="Unassembled WGS sequence"/>
</dbReference>
<dbReference type="OrthoDB" id="1495927at2"/>
<reference evidence="1 2" key="1">
    <citation type="submission" date="2018-11" db="EMBL/GenBank/DDBJ databases">
        <title>Flavobacterium sp. nov., YIM 102796 draft genome.</title>
        <authorList>
            <person name="Li G."/>
            <person name="Jiang Y."/>
        </authorList>
    </citation>
    <scope>NUCLEOTIDE SEQUENCE [LARGE SCALE GENOMIC DNA]</scope>
    <source>
        <strain evidence="1 2">YIM 102796</strain>
    </source>
</reference>
<organism evidence="1 2">
    <name type="scientific">Paenimyroides viscosum</name>
    <dbReference type="NCBI Taxonomy" id="2488729"/>
    <lineage>
        <taxon>Bacteria</taxon>
        <taxon>Pseudomonadati</taxon>
        <taxon>Bacteroidota</taxon>
        <taxon>Flavobacteriia</taxon>
        <taxon>Flavobacteriales</taxon>
        <taxon>Flavobacteriaceae</taxon>
        <taxon>Paenimyroides</taxon>
    </lineage>
</organism>
<proteinExistence type="predicted"/>
<evidence type="ECO:0000313" key="1">
    <source>
        <dbReference type="EMBL" id="RRA95108.1"/>
    </source>
</evidence>